<proteinExistence type="predicted"/>
<accession>A0A6G4WKD3</accession>
<gene>
    <name evidence="1" type="ORF">G6N73_26560</name>
</gene>
<comment type="caution">
    <text evidence="1">The sequence shown here is derived from an EMBL/GenBank/DDBJ whole genome shotgun (WGS) entry which is preliminary data.</text>
</comment>
<sequence length="123" mass="13765">MVLAQDLVGDLPGEVESARQAEVSEADRIAQLVAKNADNASSLRKMFVVNEVRVKNIRKEFPKREREVIREAVTLNQETVDELRNAVQSNSPVFRRASEQLVDVSKVIAAQTNEADVVLYVDE</sequence>
<name>A0A6G4WKD3_9HYPH</name>
<keyword evidence="2" id="KW-1185">Reference proteome</keyword>
<dbReference type="AlphaFoldDB" id="A0A6G4WKD3"/>
<evidence type="ECO:0000313" key="1">
    <source>
        <dbReference type="EMBL" id="NGO54643.1"/>
    </source>
</evidence>
<protein>
    <submittedName>
        <fullName evidence="1">Uncharacterized protein</fullName>
    </submittedName>
</protein>
<dbReference type="Proteomes" id="UP001642900">
    <property type="component" value="Unassembled WGS sequence"/>
</dbReference>
<organism evidence="1 2">
    <name type="scientific">Allomesorhizobium camelthorni</name>
    <dbReference type="NCBI Taxonomy" id="475069"/>
    <lineage>
        <taxon>Bacteria</taxon>
        <taxon>Pseudomonadati</taxon>
        <taxon>Pseudomonadota</taxon>
        <taxon>Alphaproteobacteria</taxon>
        <taxon>Hyphomicrobiales</taxon>
        <taxon>Phyllobacteriaceae</taxon>
        <taxon>Allomesorhizobium</taxon>
    </lineage>
</organism>
<reference evidence="1 2" key="1">
    <citation type="submission" date="2020-02" db="EMBL/GenBank/DDBJ databases">
        <title>Genome sequence of strain CCNWXJ40-4.</title>
        <authorList>
            <person name="Gao J."/>
            <person name="Sun J."/>
        </authorList>
    </citation>
    <scope>NUCLEOTIDE SEQUENCE [LARGE SCALE GENOMIC DNA]</scope>
    <source>
        <strain evidence="1 2">CCNWXJ 40-4</strain>
    </source>
</reference>
<dbReference type="EMBL" id="JAAKZF010000059">
    <property type="protein sequence ID" value="NGO54643.1"/>
    <property type="molecule type" value="Genomic_DNA"/>
</dbReference>
<evidence type="ECO:0000313" key="2">
    <source>
        <dbReference type="Proteomes" id="UP001642900"/>
    </source>
</evidence>